<dbReference type="GO" id="GO:0070004">
    <property type="term" value="F:cysteine-type exopeptidase activity"/>
    <property type="evidence" value="ECO:0007669"/>
    <property type="project" value="InterPro"/>
</dbReference>
<dbReference type="Pfam" id="PF03577">
    <property type="entry name" value="Peptidase_C69"/>
    <property type="match status" value="1"/>
</dbReference>
<protein>
    <recommendedName>
        <fullName evidence="1">Dipeptidase</fullName>
        <ecNumber evidence="1">3.4.-.-</ecNumber>
    </recommendedName>
</protein>
<organism evidence="3 4">
    <name type="scientific">Candidatus Cryptobacteroides merdavium</name>
    <dbReference type="NCBI Taxonomy" id="2840769"/>
    <lineage>
        <taxon>Bacteria</taxon>
        <taxon>Pseudomonadati</taxon>
        <taxon>Bacteroidota</taxon>
        <taxon>Bacteroidia</taxon>
        <taxon>Bacteroidales</taxon>
        <taxon>Candidatus Cryptobacteroides</taxon>
    </lineage>
</organism>
<reference evidence="3" key="1">
    <citation type="submission" date="2020-10" db="EMBL/GenBank/DDBJ databases">
        <authorList>
            <person name="Gilroy R."/>
        </authorList>
    </citation>
    <scope>NUCLEOTIDE SEQUENCE</scope>
    <source>
        <strain evidence="3">D5-748</strain>
    </source>
</reference>
<feature type="chain" id="PRO_5039182968" description="Dipeptidase" evidence="2">
    <location>
        <begin position="27"/>
        <end position="596"/>
    </location>
</feature>
<accession>A0A9D9H853</accession>
<name>A0A9D9H853_9BACT</name>
<keyword evidence="1" id="KW-0224">Dipeptidase</keyword>
<proteinExistence type="inferred from homology"/>
<dbReference type="GO" id="GO:0006508">
    <property type="term" value="P:proteolysis"/>
    <property type="evidence" value="ECO:0007669"/>
    <property type="project" value="UniProtKB-KW"/>
</dbReference>
<dbReference type="PANTHER" id="PTHR12994:SF17">
    <property type="entry name" value="LD30995P"/>
    <property type="match status" value="1"/>
</dbReference>
<keyword evidence="2" id="KW-0732">Signal</keyword>
<feature type="signal peptide" evidence="2">
    <location>
        <begin position="1"/>
        <end position="26"/>
    </location>
</feature>
<reference evidence="3" key="2">
    <citation type="journal article" date="2021" name="PeerJ">
        <title>Extensive microbial diversity within the chicken gut microbiome revealed by metagenomics and culture.</title>
        <authorList>
            <person name="Gilroy R."/>
            <person name="Ravi A."/>
            <person name="Getino M."/>
            <person name="Pursley I."/>
            <person name="Horton D.L."/>
            <person name="Alikhan N.F."/>
            <person name="Baker D."/>
            <person name="Gharbi K."/>
            <person name="Hall N."/>
            <person name="Watson M."/>
            <person name="Adriaenssens E.M."/>
            <person name="Foster-Nyarko E."/>
            <person name="Jarju S."/>
            <person name="Secka A."/>
            <person name="Antonio M."/>
            <person name="Oren A."/>
            <person name="Chaudhuri R.R."/>
            <person name="La Ragione R."/>
            <person name="Hildebrand F."/>
            <person name="Pallen M.J."/>
        </authorList>
    </citation>
    <scope>NUCLEOTIDE SEQUENCE</scope>
    <source>
        <strain evidence="3">D5-748</strain>
    </source>
</reference>
<comment type="catalytic activity">
    <reaction evidence="1">
        <text>an L-aminoacyl-L-amino acid + H2O = 2 an L-alpha-amino acid</text>
        <dbReference type="Rhea" id="RHEA:48940"/>
        <dbReference type="ChEBI" id="CHEBI:15377"/>
        <dbReference type="ChEBI" id="CHEBI:59869"/>
        <dbReference type="ChEBI" id="CHEBI:77460"/>
    </reaction>
</comment>
<keyword evidence="1" id="KW-0645">Protease</keyword>
<sequence>MTKFKPILTAAVAGASVFFPSVTSDACTNVLVTKGASADGSCLVSYAADSHQLYGELYFHPAADWAKGEMLKVYEWDTGKYLGEIPQVRHTYQTVGNMNEHQLIIAETTYGGRPELFDSTGVMDYGSLIYIALQRAKTAREAIEVIVDLANTYGYYSSGESFSIADKDEVWVMDLIGKGLKMENGKNVNKGIVWVARRVPDGYICAHANQARISTFPQNDPENCLYAPDVISFAREMGYYEGSDEDFSFCDAYNPLEFGGMRGCEARAWSAFNILCDGRFAYEDEHGNMIEHDAYEYIDYAMGYDKTKRFPLFVKPSRKITVKDVADVMRDHYEGTPMDMTQDIGAGGNALPYRWRPMDFEYEGKTYVNERAIATQQTGFWFVGQSRGYLPDMVGGIIWFGTDDAATSWLTPIYTNVTEVPECFAVGNGNMLEYSSTSAFWMCNRVANACYRMYNVMAPTVREKIDAFENAQMEAVKEIDKKAMEAYEREKAAPKKQIRRNDSSRPVVDRFAGTRQILTEYSVNTAQQMFRDWTELEVFLLLKYIDGNVKEQNPDGSFITNGYDDGIPGKITNPGYTEKWKESVAREHGKVLEVIE</sequence>
<dbReference type="Proteomes" id="UP000823619">
    <property type="component" value="Unassembled WGS sequence"/>
</dbReference>
<comment type="caution">
    <text evidence="3">The sequence shown here is derived from an EMBL/GenBank/DDBJ whole genome shotgun (WGS) entry which is preliminary data.</text>
</comment>
<keyword evidence="1" id="KW-0378">Hydrolase</keyword>
<dbReference type="PANTHER" id="PTHR12994">
    <property type="entry name" value="SECERNIN"/>
    <property type="match status" value="1"/>
</dbReference>
<dbReference type="AlphaFoldDB" id="A0A9D9H853"/>
<evidence type="ECO:0000313" key="3">
    <source>
        <dbReference type="EMBL" id="MBO8444615.1"/>
    </source>
</evidence>
<gene>
    <name evidence="3" type="ORF">IAC23_02820</name>
</gene>
<dbReference type="EC" id="3.4.-.-" evidence="1"/>
<evidence type="ECO:0000313" key="4">
    <source>
        <dbReference type="Proteomes" id="UP000823619"/>
    </source>
</evidence>
<evidence type="ECO:0000256" key="1">
    <source>
        <dbReference type="RuleBase" id="RU364089"/>
    </source>
</evidence>
<dbReference type="GO" id="GO:0016805">
    <property type="term" value="F:dipeptidase activity"/>
    <property type="evidence" value="ECO:0007669"/>
    <property type="project" value="UniProtKB-KW"/>
</dbReference>
<evidence type="ECO:0000256" key="2">
    <source>
        <dbReference type="SAM" id="SignalP"/>
    </source>
</evidence>
<comment type="similarity">
    <text evidence="1">Belongs to the peptidase C69 family.</text>
</comment>
<dbReference type="InterPro" id="IPR005322">
    <property type="entry name" value="Peptidase_C69"/>
</dbReference>
<dbReference type="EMBL" id="JADIMO010000032">
    <property type="protein sequence ID" value="MBO8444615.1"/>
    <property type="molecule type" value="Genomic_DNA"/>
</dbReference>